<dbReference type="EMBL" id="LVYV01000054">
    <property type="protein sequence ID" value="KZD20804.1"/>
    <property type="molecule type" value="Genomic_DNA"/>
</dbReference>
<evidence type="ECO:0000313" key="3">
    <source>
        <dbReference type="Proteomes" id="UP000076574"/>
    </source>
</evidence>
<feature type="region of interest" description="Disordered" evidence="1">
    <location>
        <begin position="155"/>
        <end position="190"/>
    </location>
</feature>
<dbReference type="Proteomes" id="UP000076574">
    <property type="component" value="Unassembled WGS sequence"/>
</dbReference>
<evidence type="ECO:0008006" key="4">
    <source>
        <dbReference type="Google" id="ProtNLM"/>
    </source>
</evidence>
<dbReference type="AlphaFoldDB" id="A0A161QLE1"/>
<sequence length="190" mass="21739">MTASFLDALAADGPAPDRIGQMDLYGWLIGAWDLDVVRYMPNGGERRRKGEWHFGWVLEGRAIQDVWIVPPRGQLRDGDAAANAYSYGSTLRIYDPRIDAWQIQWTDPVMQNFLTMTGRRHGDDIIQLGRDSEGRPIRWSFSQITPRSFLWRGETSHDDGATWRRDVEFTARRSSQAGHSSRTEPKSGMR</sequence>
<evidence type="ECO:0000256" key="1">
    <source>
        <dbReference type="SAM" id="MobiDB-lite"/>
    </source>
</evidence>
<feature type="compositionally biased region" description="Basic and acidic residues" evidence="1">
    <location>
        <begin position="181"/>
        <end position="190"/>
    </location>
</feature>
<dbReference type="STRING" id="943830.A4A58_16255"/>
<comment type="caution">
    <text evidence="2">The sequence shown here is derived from an EMBL/GenBank/DDBJ whole genome shotgun (WGS) entry which is preliminary data.</text>
</comment>
<accession>A0A161QLE1</accession>
<evidence type="ECO:0000313" key="2">
    <source>
        <dbReference type="EMBL" id="KZD20804.1"/>
    </source>
</evidence>
<keyword evidence="3" id="KW-1185">Reference proteome</keyword>
<proteinExistence type="predicted"/>
<dbReference type="OrthoDB" id="9814791at2"/>
<feature type="compositionally biased region" description="Basic and acidic residues" evidence="1">
    <location>
        <begin position="155"/>
        <end position="171"/>
    </location>
</feature>
<dbReference type="RefSeq" id="WP_068737561.1">
    <property type="nucleotide sequence ID" value="NZ_LVYV01000054.1"/>
</dbReference>
<gene>
    <name evidence="2" type="ORF">A4A58_16255</name>
</gene>
<protein>
    <recommendedName>
        <fullName evidence="4">DUF1579 domain-containing protein</fullName>
    </recommendedName>
</protein>
<organism evidence="2 3">
    <name type="scientific">Tardiphaga robiniae</name>
    <dbReference type="NCBI Taxonomy" id="943830"/>
    <lineage>
        <taxon>Bacteria</taxon>
        <taxon>Pseudomonadati</taxon>
        <taxon>Pseudomonadota</taxon>
        <taxon>Alphaproteobacteria</taxon>
        <taxon>Hyphomicrobiales</taxon>
        <taxon>Nitrobacteraceae</taxon>
        <taxon>Tardiphaga</taxon>
    </lineage>
</organism>
<name>A0A161QLE1_9BRAD</name>
<reference evidence="2 3" key="1">
    <citation type="submission" date="2016-03" db="EMBL/GenBank/DDBJ databases">
        <title>Microsymbionts genomes from the relict species Vavilovia formosa (Stev.) Fed.</title>
        <authorList>
            <person name="Kopat V."/>
            <person name="Chirak E."/>
            <person name="Kimeklis A."/>
            <person name="Andronov E."/>
        </authorList>
    </citation>
    <scope>NUCLEOTIDE SEQUENCE [LARGE SCALE GENOMIC DNA]</scope>
    <source>
        <strain evidence="2 3">Vaf07</strain>
    </source>
</reference>